<evidence type="ECO:0000256" key="1">
    <source>
        <dbReference type="ARBA" id="ARBA00006103"/>
    </source>
</evidence>
<evidence type="ECO:0000256" key="4">
    <source>
        <dbReference type="ARBA" id="ARBA00022927"/>
    </source>
</evidence>
<dbReference type="InterPro" id="IPR016482">
    <property type="entry name" value="SecG/Sec61-beta/Sbh"/>
</dbReference>
<dbReference type="EMBL" id="NDWU01000006">
    <property type="protein sequence ID" value="PUA32895.1"/>
    <property type="molecule type" value="Genomic_DNA"/>
</dbReference>
<evidence type="ECO:0000256" key="6">
    <source>
        <dbReference type="ARBA" id="ARBA00023010"/>
    </source>
</evidence>
<organism evidence="10 11">
    <name type="scientific">Candidatus Terraquivivens tikiterensis</name>
    <dbReference type="NCBI Taxonomy" id="1980982"/>
    <lineage>
        <taxon>Archaea</taxon>
        <taxon>Nitrososphaerota</taxon>
        <taxon>Candidatus Wolframiiraptoraceae</taxon>
        <taxon>Candidatus Terraquivivens</taxon>
    </lineage>
</organism>
<evidence type="ECO:0000313" key="11">
    <source>
        <dbReference type="Proteomes" id="UP000244066"/>
    </source>
</evidence>
<keyword evidence="5 9" id="KW-1133">Transmembrane helix</keyword>
<evidence type="ECO:0000256" key="2">
    <source>
        <dbReference type="ARBA" id="ARBA00022448"/>
    </source>
</evidence>
<keyword evidence="6" id="KW-0811">Translocation</keyword>
<dbReference type="GO" id="GO:0015031">
    <property type="term" value="P:protein transport"/>
    <property type="evidence" value="ECO:0007669"/>
    <property type="project" value="UniProtKB-KW"/>
</dbReference>
<keyword evidence="7 9" id="KW-0472">Membrane</keyword>
<keyword evidence="2" id="KW-0813">Transport</keyword>
<evidence type="ECO:0000256" key="5">
    <source>
        <dbReference type="ARBA" id="ARBA00022989"/>
    </source>
</evidence>
<dbReference type="GO" id="GO:0012505">
    <property type="term" value="C:endomembrane system"/>
    <property type="evidence" value="ECO:0007669"/>
    <property type="project" value="UniProtKB-SubCell"/>
</dbReference>
<evidence type="ECO:0000256" key="8">
    <source>
        <dbReference type="ARBA" id="ARBA00037847"/>
    </source>
</evidence>
<keyword evidence="3 9" id="KW-0812">Transmembrane</keyword>
<comment type="caution">
    <text evidence="10">The sequence shown here is derived from an EMBL/GenBank/DDBJ whole genome shotgun (WGS) entry which is preliminary data.</text>
</comment>
<evidence type="ECO:0000313" key="10">
    <source>
        <dbReference type="EMBL" id="PUA32895.1"/>
    </source>
</evidence>
<dbReference type="Pfam" id="PF03911">
    <property type="entry name" value="Sec61_beta"/>
    <property type="match status" value="1"/>
</dbReference>
<feature type="transmembrane region" description="Helical" evidence="9">
    <location>
        <begin position="36"/>
        <end position="55"/>
    </location>
</feature>
<comment type="subcellular location">
    <subcellularLocation>
        <location evidence="8">Endomembrane system</location>
        <topology evidence="8">Single-pass membrane protein</topology>
    </subcellularLocation>
</comment>
<sequence length="57" mass="6282">MSSGRKRKEAPMPATMAGLLAFFGEESKGFKVRPEVVMIAAIALIIMVLVMGRIWPF</sequence>
<name>A0A2R7Y5U4_9ARCH</name>
<accession>A0A2R7Y5U4</accession>
<evidence type="ECO:0008006" key="12">
    <source>
        <dbReference type="Google" id="ProtNLM"/>
    </source>
</evidence>
<protein>
    <recommendedName>
        <fullName evidence="12">Preprotein translocase subunit SecG</fullName>
    </recommendedName>
</protein>
<reference evidence="10 11" key="1">
    <citation type="submission" date="2017-04" db="EMBL/GenBank/DDBJ databases">
        <title>Draft Aigarchaeota genome from a New Zealand hot spring.</title>
        <authorList>
            <person name="Reysenbach A.-L."/>
            <person name="Donaho J.A."/>
            <person name="Gerhart J."/>
            <person name="Kelley J.F."/>
            <person name="Kouba K."/>
            <person name="Podar M."/>
            <person name="Stott M."/>
        </authorList>
    </citation>
    <scope>NUCLEOTIDE SEQUENCE [LARGE SCALE GENOMIC DNA]</scope>
    <source>
        <strain evidence="10">NZ13_MG1</strain>
    </source>
</reference>
<dbReference type="AlphaFoldDB" id="A0A2R7Y5U4"/>
<comment type="similarity">
    <text evidence="1">Belongs to the SEC61-beta family.</text>
</comment>
<gene>
    <name evidence="10" type="ORF">B9J98_03115</name>
</gene>
<dbReference type="Proteomes" id="UP000244066">
    <property type="component" value="Unassembled WGS sequence"/>
</dbReference>
<evidence type="ECO:0000256" key="9">
    <source>
        <dbReference type="SAM" id="Phobius"/>
    </source>
</evidence>
<keyword evidence="4" id="KW-0653">Protein transport</keyword>
<proteinExistence type="inferred from homology"/>
<evidence type="ECO:0000256" key="7">
    <source>
        <dbReference type="ARBA" id="ARBA00023136"/>
    </source>
</evidence>
<evidence type="ECO:0000256" key="3">
    <source>
        <dbReference type="ARBA" id="ARBA00022692"/>
    </source>
</evidence>